<dbReference type="HOGENOM" id="CLU_1844591_0_0_1"/>
<dbReference type="EMBL" id="KN818225">
    <property type="protein sequence ID" value="KIL69727.1"/>
    <property type="molecule type" value="Genomic_DNA"/>
</dbReference>
<organism evidence="1 2">
    <name type="scientific">Amanita muscaria (strain Koide BX008)</name>
    <dbReference type="NCBI Taxonomy" id="946122"/>
    <lineage>
        <taxon>Eukaryota</taxon>
        <taxon>Fungi</taxon>
        <taxon>Dikarya</taxon>
        <taxon>Basidiomycota</taxon>
        <taxon>Agaricomycotina</taxon>
        <taxon>Agaricomycetes</taxon>
        <taxon>Agaricomycetidae</taxon>
        <taxon>Agaricales</taxon>
        <taxon>Pluteineae</taxon>
        <taxon>Amanitaceae</taxon>
        <taxon>Amanita</taxon>
    </lineage>
</organism>
<proteinExistence type="predicted"/>
<dbReference type="AlphaFoldDB" id="A0A0C2X5X5"/>
<sequence length="139" mass="15653">MPFILTTNEAIIFPKGLDRTDLLLEARPDGALHVKIFSVKQTTEIQRSYLYLVQYSIGLEAHSLFYSGIRESMSTCQPHAETLRVLLKQLIAVSECDAIFTKRLTGPSYRPDLEERQTIVTSDQYGCHPSSMQSTSTPV</sequence>
<keyword evidence="2" id="KW-1185">Reference proteome</keyword>
<evidence type="ECO:0000313" key="1">
    <source>
        <dbReference type="EMBL" id="KIL69727.1"/>
    </source>
</evidence>
<reference evidence="1 2" key="1">
    <citation type="submission" date="2014-04" db="EMBL/GenBank/DDBJ databases">
        <title>Evolutionary Origins and Diversification of the Mycorrhizal Mutualists.</title>
        <authorList>
            <consortium name="DOE Joint Genome Institute"/>
            <consortium name="Mycorrhizal Genomics Consortium"/>
            <person name="Kohler A."/>
            <person name="Kuo A."/>
            <person name="Nagy L.G."/>
            <person name="Floudas D."/>
            <person name="Copeland A."/>
            <person name="Barry K.W."/>
            <person name="Cichocki N."/>
            <person name="Veneault-Fourrey C."/>
            <person name="LaButti K."/>
            <person name="Lindquist E.A."/>
            <person name="Lipzen A."/>
            <person name="Lundell T."/>
            <person name="Morin E."/>
            <person name="Murat C."/>
            <person name="Riley R."/>
            <person name="Ohm R."/>
            <person name="Sun H."/>
            <person name="Tunlid A."/>
            <person name="Henrissat B."/>
            <person name="Grigoriev I.V."/>
            <person name="Hibbett D.S."/>
            <person name="Martin F."/>
        </authorList>
    </citation>
    <scope>NUCLEOTIDE SEQUENCE [LARGE SCALE GENOMIC DNA]</scope>
    <source>
        <strain evidence="1 2">Koide BX008</strain>
    </source>
</reference>
<name>A0A0C2X5X5_AMAMK</name>
<gene>
    <name evidence="1" type="ORF">M378DRAFT_156963</name>
</gene>
<evidence type="ECO:0000313" key="2">
    <source>
        <dbReference type="Proteomes" id="UP000054549"/>
    </source>
</evidence>
<protein>
    <submittedName>
        <fullName evidence="1">Uncharacterized protein</fullName>
    </submittedName>
</protein>
<dbReference type="Proteomes" id="UP000054549">
    <property type="component" value="Unassembled WGS sequence"/>
</dbReference>
<accession>A0A0C2X5X5</accession>
<dbReference type="InParanoid" id="A0A0C2X5X5"/>